<protein>
    <submittedName>
        <fullName evidence="1">Uncharacterized protein</fullName>
    </submittedName>
</protein>
<dbReference type="EMBL" id="BARU01026279">
    <property type="protein sequence ID" value="GAH75479.1"/>
    <property type="molecule type" value="Genomic_DNA"/>
</dbReference>
<reference evidence="1" key="1">
    <citation type="journal article" date="2014" name="Front. Microbiol.">
        <title>High frequency of phylogenetically diverse reductive dehalogenase-homologous genes in deep subseafloor sedimentary metagenomes.</title>
        <authorList>
            <person name="Kawai M."/>
            <person name="Futagami T."/>
            <person name="Toyoda A."/>
            <person name="Takaki Y."/>
            <person name="Nishi S."/>
            <person name="Hori S."/>
            <person name="Arai W."/>
            <person name="Tsubouchi T."/>
            <person name="Morono Y."/>
            <person name="Uchiyama I."/>
            <person name="Ito T."/>
            <person name="Fujiyama A."/>
            <person name="Inagaki F."/>
            <person name="Takami H."/>
        </authorList>
    </citation>
    <scope>NUCLEOTIDE SEQUENCE</scope>
    <source>
        <strain evidence="1">Expedition CK06-06</strain>
    </source>
</reference>
<proteinExistence type="predicted"/>
<accession>X1JAW1</accession>
<dbReference type="GO" id="GO:0004190">
    <property type="term" value="F:aspartic-type endopeptidase activity"/>
    <property type="evidence" value="ECO:0007669"/>
    <property type="project" value="InterPro"/>
</dbReference>
<organism evidence="1">
    <name type="scientific">marine sediment metagenome</name>
    <dbReference type="NCBI Taxonomy" id="412755"/>
    <lineage>
        <taxon>unclassified sequences</taxon>
        <taxon>metagenomes</taxon>
        <taxon>ecological metagenomes</taxon>
    </lineage>
</organism>
<dbReference type="AlphaFoldDB" id="X1JAW1"/>
<sequence length="66" mass="6950">MHNQFIYDKDGKLNPQALVQIGAFFPIEVHVPPKIAETLSAAGQAVPKCVTGLGLIDTGATLTCIS</sequence>
<dbReference type="GO" id="GO:0006508">
    <property type="term" value="P:proteolysis"/>
    <property type="evidence" value="ECO:0007669"/>
    <property type="project" value="InterPro"/>
</dbReference>
<comment type="caution">
    <text evidence="1">The sequence shown here is derived from an EMBL/GenBank/DDBJ whole genome shotgun (WGS) entry which is preliminary data.</text>
</comment>
<evidence type="ECO:0000313" key="1">
    <source>
        <dbReference type="EMBL" id="GAH75479.1"/>
    </source>
</evidence>
<dbReference type="PROSITE" id="PS00141">
    <property type="entry name" value="ASP_PROTEASE"/>
    <property type="match status" value="1"/>
</dbReference>
<dbReference type="InterPro" id="IPR001969">
    <property type="entry name" value="Aspartic_peptidase_AS"/>
</dbReference>
<gene>
    <name evidence="1" type="ORF">S03H2_42238</name>
</gene>
<name>X1JAW1_9ZZZZ</name>